<dbReference type="PANTHER" id="PTHR43297">
    <property type="entry name" value="OLIGOPEPTIDE TRANSPORT ATP-BINDING PROTEIN APPD"/>
    <property type="match status" value="1"/>
</dbReference>
<feature type="domain" description="ABC transporter" evidence="8">
    <location>
        <begin position="7"/>
        <end position="256"/>
    </location>
</feature>
<dbReference type="PROSITE" id="PS00211">
    <property type="entry name" value="ABC_TRANSPORTER_1"/>
    <property type="match status" value="1"/>
</dbReference>
<evidence type="ECO:0000313" key="9">
    <source>
        <dbReference type="EMBL" id="TKA08953.1"/>
    </source>
</evidence>
<dbReference type="Gene3D" id="3.40.50.300">
    <property type="entry name" value="P-loop containing nucleotide triphosphate hydrolases"/>
    <property type="match status" value="1"/>
</dbReference>
<dbReference type="InterPro" id="IPR013563">
    <property type="entry name" value="Oligopep_ABC_C"/>
</dbReference>
<evidence type="ECO:0000256" key="7">
    <source>
        <dbReference type="ARBA" id="ARBA00023136"/>
    </source>
</evidence>
<organism evidence="9 10">
    <name type="scientific">Actinacidiphila oryziradicis</name>
    <dbReference type="NCBI Taxonomy" id="2571141"/>
    <lineage>
        <taxon>Bacteria</taxon>
        <taxon>Bacillati</taxon>
        <taxon>Actinomycetota</taxon>
        <taxon>Actinomycetes</taxon>
        <taxon>Kitasatosporales</taxon>
        <taxon>Streptomycetaceae</taxon>
        <taxon>Actinacidiphila</taxon>
    </lineage>
</organism>
<gene>
    <name evidence="9" type="ORF">FCI23_25580</name>
</gene>
<dbReference type="PROSITE" id="PS50893">
    <property type="entry name" value="ABC_TRANSPORTER_2"/>
    <property type="match status" value="1"/>
</dbReference>
<keyword evidence="7" id="KW-0472">Membrane</keyword>
<keyword evidence="6 9" id="KW-0067">ATP-binding</keyword>
<evidence type="ECO:0000256" key="1">
    <source>
        <dbReference type="ARBA" id="ARBA00004202"/>
    </source>
</evidence>
<dbReference type="OrthoDB" id="3508321at2"/>
<name>A0A4U0SIM4_9ACTN</name>
<dbReference type="InterPro" id="IPR050388">
    <property type="entry name" value="ABC_Ni/Peptide_Import"/>
</dbReference>
<sequence length="333" mass="36356">MTPLLDVRHLHVEFRTRDGIAKAVNGVDYTVGAGETLAVLGESGSGKSVTAQAVMGILDTPPGFVTKGEILFQGRDLLTMGAEERRKVRGAKMAMIFQDALSALNPVISVGAQLSEMFRVHQGLSRKDAKAKAIGLMERVRIPAARERAGDYPHQFSGGMRQRIMIAMALSLEPELIIADEPTTALDVTVQAQVMDLLAELQREYNMGLILITHDLGVVADVADHIAVMYAGRIVEKAPVHEIYKRPAHPYTKGLLESIPRLDQKGRELYAIKGLPPNLLHIPPGCAFHPRCPIAQAVCRTDVPPLYEVTERDGTPLPGRGSACHFWKETIHG</sequence>
<keyword evidence="4" id="KW-1003">Cell membrane</keyword>
<comment type="caution">
    <text evidence="9">The sequence shown here is derived from an EMBL/GenBank/DDBJ whole genome shotgun (WGS) entry which is preliminary data.</text>
</comment>
<keyword evidence="3" id="KW-0813">Transport</keyword>
<dbReference type="InterPro" id="IPR027417">
    <property type="entry name" value="P-loop_NTPase"/>
</dbReference>
<dbReference type="InterPro" id="IPR017871">
    <property type="entry name" value="ABC_transporter-like_CS"/>
</dbReference>
<protein>
    <submittedName>
        <fullName evidence="9">ABC transporter ATP-binding protein</fullName>
    </submittedName>
</protein>
<evidence type="ECO:0000259" key="8">
    <source>
        <dbReference type="PROSITE" id="PS50893"/>
    </source>
</evidence>
<dbReference type="GO" id="GO:0015833">
    <property type="term" value="P:peptide transport"/>
    <property type="evidence" value="ECO:0007669"/>
    <property type="project" value="InterPro"/>
</dbReference>
<dbReference type="SMART" id="SM00382">
    <property type="entry name" value="AAA"/>
    <property type="match status" value="1"/>
</dbReference>
<comment type="subcellular location">
    <subcellularLocation>
        <location evidence="1">Cell membrane</location>
        <topology evidence="1">Peripheral membrane protein</topology>
    </subcellularLocation>
</comment>
<evidence type="ECO:0000256" key="4">
    <source>
        <dbReference type="ARBA" id="ARBA00022475"/>
    </source>
</evidence>
<evidence type="ECO:0000256" key="5">
    <source>
        <dbReference type="ARBA" id="ARBA00022741"/>
    </source>
</evidence>
<proteinExistence type="inferred from homology"/>
<dbReference type="Pfam" id="PF00005">
    <property type="entry name" value="ABC_tran"/>
    <property type="match status" value="1"/>
</dbReference>
<dbReference type="Proteomes" id="UP000305778">
    <property type="component" value="Unassembled WGS sequence"/>
</dbReference>
<reference evidence="9 10" key="1">
    <citation type="submission" date="2019-04" db="EMBL/GenBank/DDBJ databases">
        <title>Streptomyces oryziradicis sp. nov., a novel actinomycete isolated from rhizosphere soil of rice (Oryza sativa L.).</title>
        <authorList>
            <person name="Li C."/>
        </authorList>
    </citation>
    <scope>NUCLEOTIDE SEQUENCE [LARGE SCALE GENOMIC DNA]</scope>
    <source>
        <strain evidence="9 10">NEAU-C40</strain>
    </source>
</reference>
<comment type="similarity">
    <text evidence="2">Belongs to the ABC transporter superfamily.</text>
</comment>
<dbReference type="InterPro" id="IPR003593">
    <property type="entry name" value="AAA+_ATPase"/>
</dbReference>
<evidence type="ECO:0000256" key="3">
    <source>
        <dbReference type="ARBA" id="ARBA00022448"/>
    </source>
</evidence>
<dbReference type="GO" id="GO:0005886">
    <property type="term" value="C:plasma membrane"/>
    <property type="evidence" value="ECO:0007669"/>
    <property type="project" value="UniProtKB-SubCell"/>
</dbReference>
<dbReference type="NCBIfam" id="TIGR01727">
    <property type="entry name" value="oligo_HPY"/>
    <property type="match status" value="1"/>
</dbReference>
<dbReference type="GO" id="GO:0005524">
    <property type="term" value="F:ATP binding"/>
    <property type="evidence" value="ECO:0007669"/>
    <property type="project" value="UniProtKB-KW"/>
</dbReference>
<evidence type="ECO:0000313" key="10">
    <source>
        <dbReference type="Proteomes" id="UP000305778"/>
    </source>
</evidence>
<evidence type="ECO:0000256" key="2">
    <source>
        <dbReference type="ARBA" id="ARBA00005417"/>
    </source>
</evidence>
<dbReference type="PANTHER" id="PTHR43297:SF2">
    <property type="entry name" value="DIPEPTIDE TRANSPORT ATP-BINDING PROTEIN DPPD"/>
    <property type="match status" value="1"/>
</dbReference>
<dbReference type="RefSeq" id="WP_136726281.1">
    <property type="nucleotide sequence ID" value="NZ_SUMC01000026.1"/>
</dbReference>
<dbReference type="FunFam" id="3.40.50.300:FF:000016">
    <property type="entry name" value="Oligopeptide ABC transporter ATP-binding component"/>
    <property type="match status" value="1"/>
</dbReference>
<dbReference type="GO" id="GO:0016887">
    <property type="term" value="F:ATP hydrolysis activity"/>
    <property type="evidence" value="ECO:0007669"/>
    <property type="project" value="InterPro"/>
</dbReference>
<accession>A0A4U0SIM4</accession>
<dbReference type="AlphaFoldDB" id="A0A4U0SIM4"/>
<dbReference type="SUPFAM" id="SSF52540">
    <property type="entry name" value="P-loop containing nucleoside triphosphate hydrolases"/>
    <property type="match status" value="1"/>
</dbReference>
<evidence type="ECO:0000256" key="6">
    <source>
        <dbReference type="ARBA" id="ARBA00022840"/>
    </source>
</evidence>
<keyword evidence="5" id="KW-0547">Nucleotide-binding</keyword>
<dbReference type="EMBL" id="SUMC01000026">
    <property type="protein sequence ID" value="TKA08953.1"/>
    <property type="molecule type" value="Genomic_DNA"/>
</dbReference>
<dbReference type="InterPro" id="IPR003439">
    <property type="entry name" value="ABC_transporter-like_ATP-bd"/>
</dbReference>
<keyword evidence="10" id="KW-1185">Reference proteome</keyword>
<dbReference type="CDD" id="cd03257">
    <property type="entry name" value="ABC_NikE_OppD_transporters"/>
    <property type="match status" value="1"/>
</dbReference>
<dbReference type="Pfam" id="PF08352">
    <property type="entry name" value="oligo_HPY"/>
    <property type="match status" value="1"/>
</dbReference>